<gene>
    <name evidence="1" type="ORF">QLQ12_37575</name>
</gene>
<keyword evidence="2" id="KW-1185">Reference proteome</keyword>
<dbReference type="EMBL" id="JASCTH010000032">
    <property type="protein sequence ID" value="MDI6104319.1"/>
    <property type="molecule type" value="Genomic_DNA"/>
</dbReference>
<evidence type="ECO:0000313" key="1">
    <source>
        <dbReference type="EMBL" id="MDI6104319.1"/>
    </source>
</evidence>
<sequence length="87" mass="9139">MVGEGVVARWSVSGTASVENAIVVDGSVFTCTDGERLDRHGYATAGYQGRLLPEAIANPAAINALHANSRPWILVGHRDGRLSALPV</sequence>
<name>A0ABT6WX54_9ACTN</name>
<organism evidence="1 2">
    <name type="scientific">Actinoplanes sandaracinus</name>
    <dbReference type="NCBI Taxonomy" id="3045177"/>
    <lineage>
        <taxon>Bacteria</taxon>
        <taxon>Bacillati</taxon>
        <taxon>Actinomycetota</taxon>
        <taxon>Actinomycetes</taxon>
        <taxon>Micromonosporales</taxon>
        <taxon>Micromonosporaceae</taxon>
        <taxon>Actinoplanes</taxon>
    </lineage>
</organism>
<dbReference type="Proteomes" id="UP001241758">
    <property type="component" value="Unassembled WGS sequence"/>
</dbReference>
<proteinExistence type="predicted"/>
<accession>A0ABT6WX54</accession>
<evidence type="ECO:0000313" key="2">
    <source>
        <dbReference type="Proteomes" id="UP001241758"/>
    </source>
</evidence>
<reference evidence="1 2" key="1">
    <citation type="submission" date="2023-05" db="EMBL/GenBank/DDBJ databases">
        <title>Actinoplanes sp. NEAU-A12 genome sequencing.</title>
        <authorList>
            <person name="Wang Z.-S."/>
        </authorList>
    </citation>
    <scope>NUCLEOTIDE SEQUENCE [LARGE SCALE GENOMIC DNA]</scope>
    <source>
        <strain evidence="1 2">NEAU-A12</strain>
    </source>
</reference>
<comment type="caution">
    <text evidence="1">The sequence shown here is derived from an EMBL/GenBank/DDBJ whole genome shotgun (WGS) entry which is preliminary data.</text>
</comment>
<dbReference type="RefSeq" id="WP_282765684.1">
    <property type="nucleotide sequence ID" value="NZ_JASCTH010000032.1"/>
</dbReference>
<protein>
    <submittedName>
        <fullName evidence="1">Uncharacterized protein</fullName>
    </submittedName>
</protein>